<feature type="active site" description="Proton donor" evidence="8">
    <location>
        <position position="36"/>
    </location>
</feature>
<dbReference type="InterPro" id="IPR042176">
    <property type="entry name" value="Pantoate_ligase_C"/>
</dbReference>
<sequence length="281" mass="31893">MHTIETQKDLKIFLDPLRDSKSIGLVPTMGALHQGHLALVKKALTENDQVVVSIFVNPTQFDNLEDLKKYPNTLEADKNLLRGVSEDIVIFAPSVTEMYPDKTEAKVYDFDGLDQVMEGAHRDGHFDGVGTIVEHLLRLVMPDKAYFGEKDFQQLQIIKKLVSQQELPIEIIGCPIVREANGLAMSSRNSRLSKEMRQEASHIYNTLQTAKKEFGTKNVLSITEWVKSQFDPKAGFDLEYVTIVDTENLLEVEDIKPERKYRIFIAVYVEGVRLIDNIALN</sequence>
<dbReference type="InterPro" id="IPR014729">
    <property type="entry name" value="Rossmann-like_a/b/a_fold"/>
</dbReference>
<comment type="catalytic activity">
    <reaction evidence="7 8">
        <text>(R)-pantoate + beta-alanine + ATP = (R)-pantothenate + AMP + diphosphate + H(+)</text>
        <dbReference type="Rhea" id="RHEA:10912"/>
        <dbReference type="ChEBI" id="CHEBI:15378"/>
        <dbReference type="ChEBI" id="CHEBI:15980"/>
        <dbReference type="ChEBI" id="CHEBI:29032"/>
        <dbReference type="ChEBI" id="CHEBI:30616"/>
        <dbReference type="ChEBI" id="CHEBI:33019"/>
        <dbReference type="ChEBI" id="CHEBI:57966"/>
        <dbReference type="ChEBI" id="CHEBI:456215"/>
        <dbReference type="EC" id="6.3.2.1"/>
    </reaction>
</comment>
<dbReference type="GO" id="GO:0005524">
    <property type="term" value="F:ATP binding"/>
    <property type="evidence" value="ECO:0007669"/>
    <property type="project" value="UniProtKB-KW"/>
</dbReference>
<comment type="subcellular location">
    <subcellularLocation>
        <location evidence="8">Cytoplasm</location>
    </subcellularLocation>
</comment>
<dbReference type="NCBIfam" id="TIGR00018">
    <property type="entry name" value="panC"/>
    <property type="match status" value="1"/>
</dbReference>
<dbReference type="OrthoDB" id="9773087at2"/>
<keyword evidence="6 8" id="KW-0067">ATP-binding</keyword>
<comment type="subunit">
    <text evidence="8">Homodimer.</text>
</comment>
<proteinExistence type="inferred from homology"/>
<comment type="function">
    <text evidence="8">Catalyzes the condensation of pantoate with beta-alanine in an ATP-dependent reaction via a pantoyl-adenylate intermediate.</text>
</comment>
<dbReference type="Gene3D" id="3.30.1300.10">
    <property type="entry name" value="Pantoate-beta-alanine ligase, C-terminal domain"/>
    <property type="match status" value="1"/>
</dbReference>
<dbReference type="NCBIfam" id="TIGR00125">
    <property type="entry name" value="cyt_tran_rel"/>
    <property type="match status" value="1"/>
</dbReference>
<dbReference type="GO" id="GO:0005829">
    <property type="term" value="C:cytosol"/>
    <property type="evidence" value="ECO:0007669"/>
    <property type="project" value="TreeGrafter"/>
</dbReference>
<comment type="similarity">
    <text evidence="2 8">Belongs to the pantothenate synthetase family.</text>
</comment>
<dbReference type="InterPro" id="IPR004821">
    <property type="entry name" value="Cyt_trans-like"/>
</dbReference>
<comment type="pathway">
    <text evidence="1 8">Cofactor biosynthesis; (R)-pantothenate biosynthesis; (R)-pantothenate from (R)-pantoate and beta-alanine: step 1/1.</text>
</comment>
<keyword evidence="4 8" id="KW-0566">Pantothenate biosynthesis</keyword>
<feature type="binding site" evidence="8">
    <location>
        <begin position="148"/>
        <end position="151"/>
    </location>
    <ligand>
        <name>ATP</name>
        <dbReference type="ChEBI" id="CHEBI:30616"/>
    </ligand>
</feature>
<feature type="binding site" evidence="8">
    <location>
        <position position="60"/>
    </location>
    <ligand>
        <name>beta-alanine</name>
        <dbReference type="ChEBI" id="CHEBI:57966"/>
    </ligand>
</feature>
<feature type="binding site" evidence="8">
    <location>
        <begin position="185"/>
        <end position="188"/>
    </location>
    <ligand>
        <name>ATP</name>
        <dbReference type="ChEBI" id="CHEBI:30616"/>
    </ligand>
</feature>
<evidence type="ECO:0000256" key="5">
    <source>
        <dbReference type="ARBA" id="ARBA00022741"/>
    </source>
</evidence>
<dbReference type="CDD" id="cd00560">
    <property type="entry name" value="PanC"/>
    <property type="match status" value="1"/>
</dbReference>
<dbReference type="RefSeq" id="WP_097440927.1">
    <property type="nucleotide sequence ID" value="NZ_KZ300477.1"/>
</dbReference>
<feature type="binding site" evidence="8">
    <location>
        <position position="60"/>
    </location>
    <ligand>
        <name>(R)-pantoate</name>
        <dbReference type="ChEBI" id="CHEBI:15980"/>
    </ligand>
</feature>
<keyword evidence="10" id="KW-1185">Reference proteome</keyword>
<gene>
    <name evidence="8" type="primary">panC</name>
    <name evidence="9" type="ORF">B7P33_16170</name>
</gene>
<keyword evidence="3 8" id="KW-0436">Ligase</keyword>
<comment type="miscellaneous">
    <text evidence="8">The reaction proceeds by a bi uni uni bi ping pong mechanism.</text>
</comment>
<feature type="binding site" evidence="8">
    <location>
        <begin position="29"/>
        <end position="36"/>
    </location>
    <ligand>
        <name>ATP</name>
        <dbReference type="ChEBI" id="CHEBI:30616"/>
    </ligand>
</feature>
<dbReference type="InterPro" id="IPR003721">
    <property type="entry name" value="Pantoate_ligase"/>
</dbReference>
<organism evidence="9 10">
    <name type="scientific">Sediminicola luteus</name>
    <dbReference type="NCBI Taxonomy" id="319238"/>
    <lineage>
        <taxon>Bacteria</taxon>
        <taxon>Pseudomonadati</taxon>
        <taxon>Bacteroidota</taxon>
        <taxon>Flavobacteriia</taxon>
        <taxon>Flavobacteriales</taxon>
        <taxon>Flavobacteriaceae</taxon>
        <taxon>Sediminicola</taxon>
    </lineage>
</organism>
<dbReference type="Gene3D" id="3.40.50.620">
    <property type="entry name" value="HUPs"/>
    <property type="match status" value="1"/>
</dbReference>
<dbReference type="Proteomes" id="UP000219559">
    <property type="component" value="Unassembled WGS sequence"/>
</dbReference>
<evidence type="ECO:0000256" key="3">
    <source>
        <dbReference type="ARBA" id="ARBA00022598"/>
    </source>
</evidence>
<evidence type="ECO:0000256" key="2">
    <source>
        <dbReference type="ARBA" id="ARBA00009256"/>
    </source>
</evidence>
<protein>
    <recommendedName>
        <fullName evidence="8">Pantothenate synthetase</fullName>
        <shortName evidence="8">PS</shortName>
        <ecNumber evidence="8">6.3.2.1</ecNumber>
    </recommendedName>
    <alternativeName>
        <fullName evidence="8">Pantoate--beta-alanine ligase</fullName>
    </alternativeName>
    <alternativeName>
        <fullName evidence="8">Pantoate-activating enzyme</fullName>
    </alternativeName>
</protein>
<evidence type="ECO:0000256" key="6">
    <source>
        <dbReference type="ARBA" id="ARBA00022840"/>
    </source>
</evidence>
<evidence type="ECO:0000256" key="4">
    <source>
        <dbReference type="ARBA" id="ARBA00022655"/>
    </source>
</evidence>
<comment type="caution">
    <text evidence="9">The sequence shown here is derived from an EMBL/GenBank/DDBJ whole genome shotgun (WGS) entry which is preliminary data.</text>
</comment>
<evidence type="ECO:0000313" key="9">
    <source>
        <dbReference type="EMBL" id="PCE62816.1"/>
    </source>
</evidence>
<feature type="binding site" evidence="8">
    <location>
        <position position="177"/>
    </location>
    <ligand>
        <name>ATP</name>
        <dbReference type="ChEBI" id="CHEBI:30616"/>
    </ligand>
</feature>
<keyword evidence="5 8" id="KW-0547">Nucleotide-binding</keyword>
<dbReference type="HAMAP" id="MF_00158">
    <property type="entry name" value="PanC"/>
    <property type="match status" value="1"/>
</dbReference>
<dbReference type="PANTHER" id="PTHR21299:SF1">
    <property type="entry name" value="PANTOATE--BETA-ALANINE LIGASE"/>
    <property type="match status" value="1"/>
</dbReference>
<dbReference type="UniPathway" id="UPA00028">
    <property type="reaction ID" value="UER00005"/>
</dbReference>
<dbReference type="PANTHER" id="PTHR21299">
    <property type="entry name" value="CYTIDYLATE KINASE/PANTOATE-BETA-ALANINE LIGASE"/>
    <property type="match status" value="1"/>
</dbReference>
<evidence type="ECO:0000256" key="8">
    <source>
        <dbReference type="HAMAP-Rule" id="MF_00158"/>
    </source>
</evidence>
<dbReference type="GO" id="GO:0004592">
    <property type="term" value="F:pantoate-beta-alanine ligase activity"/>
    <property type="evidence" value="ECO:0007669"/>
    <property type="project" value="UniProtKB-UniRule"/>
</dbReference>
<accession>A0A2A4G4B8</accession>
<evidence type="ECO:0000256" key="7">
    <source>
        <dbReference type="ARBA" id="ARBA00048258"/>
    </source>
</evidence>
<evidence type="ECO:0000256" key="1">
    <source>
        <dbReference type="ARBA" id="ARBA00004990"/>
    </source>
</evidence>
<evidence type="ECO:0000313" key="10">
    <source>
        <dbReference type="Proteomes" id="UP000219559"/>
    </source>
</evidence>
<dbReference type="GO" id="GO:0015940">
    <property type="term" value="P:pantothenate biosynthetic process"/>
    <property type="evidence" value="ECO:0007669"/>
    <property type="project" value="UniProtKB-UniRule"/>
</dbReference>
<dbReference type="EC" id="6.3.2.1" evidence="8"/>
<feature type="binding site" evidence="8">
    <location>
        <position position="154"/>
    </location>
    <ligand>
        <name>(R)-pantoate</name>
        <dbReference type="ChEBI" id="CHEBI:15980"/>
    </ligand>
</feature>
<reference evidence="9 10" key="1">
    <citation type="submission" date="2017-04" db="EMBL/GenBank/DDBJ databases">
        <title>A new member of the family Flavobacteriaceae isolated from ascidians.</title>
        <authorList>
            <person name="Chen L."/>
        </authorList>
    </citation>
    <scope>NUCLEOTIDE SEQUENCE [LARGE SCALE GENOMIC DNA]</scope>
    <source>
        <strain evidence="9 10">HQA918</strain>
    </source>
</reference>
<keyword evidence="8" id="KW-0963">Cytoplasm</keyword>
<name>A0A2A4G4B8_9FLAO</name>
<dbReference type="Pfam" id="PF02569">
    <property type="entry name" value="Pantoate_ligase"/>
    <property type="match status" value="1"/>
</dbReference>
<dbReference type="SUPFAM" id="SSF52374">
    <property type="entry name" value="Nucleotidylyl transferase"/>
    <property type="match status" value="1"/>
</dbReference>
<dbReference type="AlphaFoldDB" id="A0A2A4G4B8"/>
<dbReference type="EMBL" id="NBWU01000007">
    <property type="protein sequence ID" value="PCE62816.1"/>
    <property type="molecule type" value="Genomic_DNA"/>
</dbReference>